<evidence type="ECO:0000313" key="1">
    <source>
        <dbReference type="EMBL" id="MBN3544360.1"/>
    </source>
</evidence>
<evidence type="ECO:0000313" key="2">
    <source>
        <dbReference type="Proteomes" id="UP001319060"/>
    </source>
</evidence>
<dbReference type="Proteomes" id="UP001319060">
    <property type="component" value="Unassembled WGS sequence"/>
</dbReference>
<reference evidence="1 2" key="1">
    <citation type="submission" date="2021-01" db="EMBL/GenBank/DDBJ databases">
        <title>Genome Sequencing of Type Strains.</title>
        <authorList>
            <person name="Lemaire J.F."/>
            <person name="Inderbitzin P."/>
            <person name="Collins S.B."/>
            <person name="Wespe N."/>
            <person name="Knight-Connoni V."/>
        </authorList>
    </citation>
    <scope>NUCLEOTIDE SEQUENCE [LARGE SCALE GENOMIC DNA]</scope>
    <source>
        <strain evidence="1 2">DSM 14730</strain>
    </source>
</reference>
<protein>
    <submittedName>
        <fullName evidence="1">Uncharacterized protein</fullName>
    </submittedName>
</protein>
<accession>A0ABS2Z8B1</accession>
<dbReference type="EMBL" id="JAFHKS010000041">
    <property type="protein sequence ID" value="MBN3544360.1"/>
    <property type="molecule type" value="Genomic_DNA"/>
</dbReference>
<name>A0ABS2Z8B1_9BACL</name>
<dbReference type="RefSeq" id="WP_188404073.1">
    <property type="nucleotide sequence ID" value="NZ_BMCE01000003.1"/>
</dbReference>
<keyword evidence="2" id="KW-1185">Reference proteome</keyword>
<comment type="caution">
    <text evidence="1">The sequence shown here is derived from an EMBL/GenBank/DDBJ whole genome shotgun (WGS) entry which is preliminary data.</text>
</comment>
<sequence>MEPAQASTKPFIGDLFLEMTVHTTLGELVLPTSYQGHWFVLFSLLVTLPLDVRQSLLFFNNIYQNLRNFIRTYKISL</sequence>
<proteinExistence type="predicted"/>
<organism evidence="1 2">
    <name type="scientific">Fictibacillus barbaricus</name>
    <dbReference type="NCBI Taxonomy" id="182136"/>
    <lineage>
        <taxon>Bacteria</taxon>
        <taxon>Bacillati</taxon>
        <taxon>Bacillota</taxon>
        <taxon>Bacilli</taxon>
        <taxon>Bacillales</taxon>
        <taxon>Fictibacillaceae</taxon>
        <taxon>Fictibacillus</taxon>
    </lineage>
</organism>
<gene>
    <name evidence="1" type="ORF">JYA64_03520</name>
</gene>